<dbReference type="GO" id="GO:0001736">
    <property type="term" value="P:establishment of planar polarity"/>
    <property type="evidence" value="ECO:0007669"/>
    <property type="project" value="UniProtKB-ARBA"/>
</dbReference>
<dbReference type="GO" id="GO:0008013">
    <property type="term" value="F:beta-catenin binding"/>
    <property type="evidence" value="ECO:0007669"/>
    <property type="project" value="TreeGrafter"/>
</dbReference>
<organism evidence="14 15">
    <name type="scientific">Cotesia glomerata</name>
    <name type="common">Lepidopteran parasitic wasp</name>
    <name type="synonym">Apanteles glomeratus</name>
    <dbReference type="NCBI Taxonomy" id="32391"/>
    <lineage>
        <taxon>Eukaryota</taxon>
        <taxon>Metazoa</taxon>
        <taxon>Ecdysozoa</taxon>
        <taxon>Arthropoda</taxon>
        <taxon>Hexapoda</taxon>
        <taxon>Insecta</taxon>
        <taxon>Pterygota</taxon>
        <taxon>Neoptera</taxon>
        <taxon>Endopterygota</taxon>
        <taxon>Hymenoptera</taxon>
        <taxon>Apocrita</taxon>
        <taxon>Ichneumonoidea</taxon>
        <taxon>Braconidae</taxon>
        <taxon>Microgastrinae</taxon>
        <taxon>Cotesia</taxon>
    </lineage>
</organism>
<proteinExistence type="predicted"/>
<keyword evidence="5" id="KW-0677">Repeat</keyword>
<dbReference type="SUPFAM" id="SSF49313">
    <property type="entry name" value="Cadherin-like"/>
    <property type="match status" value="6"/>
</dbReference>
<evidence type="ECO:0000256" key="11">
    <source>
        <dbReference type="ARBA" id="ARBA00023180"/>
    </source>
</evidence>
<dbReference type="FunFam" id="2.60.40.60:FF:000033">
    <property type="entry name" value="FAT atypical cadherin 1"/>
    <property type="match status" value="2"/>
</dbReference>
<dbReference type="GO" id="GO:0016477">
    <property type="term" value="P:cell migration"/>
    <property type="evidence" value="ECO:0007669"/>
    <property type="project" value="TreeGrafter"/>
</dbReference>
<dbReference type="GO" id="GO:0005509">
    <property type="term" value="F:calcium ion binding"/>
    <property type="evidence" value="ECO:0007669"/>
    <property type="project" value="UniProtKB-UniRule"/>
</dbReference>
<keyword evidence="11" id="KW-0325">Glycoprotein</keyword>
<dbReference type="PROSITE" id="PS50268">
    <property type="entry name" value="CADHERIN_2"/>
    <property type="match status" value="6"/>
</dbReference>
<dbReference type="Pfam" id="PF00028">
    <property type="entry name" value="Cadherin"/>
    <property type="match status" value="6"/>
</dbReference>
<dbReference type="InterPro" id="IPR039808">
    <property type="entry name" value="Cadherin"/>
</dbReference>
<accession>A0AAV7HUH6</accession>
<keyword evidence="8" id="KW-1133">Transmembrane helix</keyword>
<dbReference type="FunFam" id="2.60.40.60:FF:000118">
    <property type="entry name" value="protocadherin Fat 4"/>
    <property type="match status" value="1"/>
</dbReference>
<dbReference type="GO" id="GO:0048513">
    <property type="term" value="P:animal organ development"/>
    <property type="evidence" value="ECO:0007669"/>
    <property type="project" value="UniProtKB-ARBA"/>
</dbReference>
<dbReference type="Proteomes" id="UP000826195">
    <property type="component" value="Unassembled WGS sequence"/>
</dbReference>
<dbReference type="InterPro" id="IPR002126">
    <property type="entry name" value="Cadherin-like_dom"/>
</dbReference>
<dbReference type="FunFam" id="2.60.40.60:FF:000039">
    <property type="entry name" value="FAT atypical cadherin 3"/>
    <property type="match status" value="1"/>
</dbReference>
<dbReference type="PANTHER" id="PTHR24027">
    <property type="entry name" value="CADHERIN-23"/>
    <property type="match status" value="1"/>
</dbReference>
<reference evidence="14 15" key="1">
    <citation type="journal article" date="2021" name="J. Hered.">
        <title>A chromosome-level genome assembly of the parasitoid wasp, Cotesia glomerata (Hymenoptera: Braconidae).</title>
        <authorList>
            <person name="Pinto B.J."/>
            <person name="Weis J.J."/>
            <person name="Gamble T."/>
            <person name="Ode P.J."/>
            <person name="Paul R."/>
            <person name="Zaspel J.M."/>
        </authorList>
    </citation>
    <scope>NUCLEOTIDE SEQUENCE [LARGE SCALE GENOMIC DNA]</scope>
    <source>
        <strain evidence="14">CgM1</strain>
    </source>
</reference>
<evidence type="ECO:0000313" key="14">
    <source>
        <dbReference type="EMBL" id="KAH0535376.1"/>
    </source>
</evidence>
<evidence type="ECO:0000313" key="15">
    <source>
        <dbReference type="Proteomes" id="UP000826195"/>
    </source>
</evidence>
<keyword evidence="15" id="KW-1185">Reference proteome</keyword>
<keyword evidence="9" id="KW-0472">Membrane</keyword>
<keyword evidence="2" id="KW-0245">EGF-like domain</keyword>
<keyword evidence="7" id="KW-0130">Cell adhesion</keyword>
<evidence type="ECO:0000256" key="7">
    <source>
        <dbReference type="ARBA" id="ARBA00022889"/>
    </source>
</evidence>
<dbReference type="GO" id="GO:0008104">
    <property type="term" value="P:intracellular protein localization"/>
    <property type="evidence" value="ECO:0007669"/>
    <property type="project" value="UniProtKB-ARBA"/>
</dbReference>
<dbReference type="CDD" id="cd11304">
    <property type="entry name" value="Cadherin_repeat"/>
    <property type="match status" value="6"/>
</dbReference>
<dbReference type="InterPro" id="IPR020894">
    <property type="entry name" value="Cadherin_CS"/>
</dbReference>
<evidence type="ECO:0000259" key="13">
    <source>
        <dbReference type="PROSITE" id="PS50268"/>
    </source>
</evidence>
<comment type="caution">
    <text evidence="14">The sequence shown here is derived from an EMBL/GenBank/DDBJ whole genome shotgun (WGS) entry which is preliminary data.</text>
</comment>
<sequence length="782" mass="86216">MEREIMIRKRIGFTCPRNRGATLSLLMAVFYRNNKPFESNQIILRVRSNVIASKDPSGIILSPVRVTVLDKNDVAPSWGPGPWRFEVSEEAPPNTIVTVLKAQDPDTIGNLRYSLITSPKISPNDYNYEDPYSPASDRGIEGQFRLDPINGQLRLVEALDRETREKYVLKVRADDGLQHTDINLVIQVTDTNDNAPVFQSMAYSFDVAENVPRGSRIGQVIATDADADGPNSQLSYALISDWANDVFSLNPSTGVFTLTASLDYEQVQHYILVVQATDGGLPALSTTVTVYCNVVDLNDNAPIFEPGPHGADVLENTTTGTAVLSVVAQDLDSGDNGRVVYDIINGDDNGDFGIASNGTVFTRKLLDRETKSIYNLIIRAQDSPTLAVKPLSSTVQVTIVLLDVNDVAPEFISSNQTSIMENSPPNTVVMAIKAVDKDEGRNGYVEYSLKESSLSFNLGAVDGLLRIAEPLDRERRQNYTLRISAKDRGEPPKSSEATITVLVLDENDNAPIFDPKQYSATVAENASIGASVLQVSATDRDEGANGRMRYSIALGDENRDFTISEDAGVIRVAKNLNFERKSRYRLTVKAEDCAPEIGEPSRDDTAEVTITVLDINDNAPVFLDSPYLAYVMENMVPPGGGFVIQVKAYDADTPPYNDQVRYFLKEGDTDLFRINASTGDIFLLRPLDREMIPDYTLTLVAMDTGLKRRLFHLKLVWLDVKLCVLRRVLRMLVGGSAAGRLYPKLLVLDIIHRALFKLAYCTENGKIMKGSSIIKSFAGFLP</sequence>
<keyword evidence="10" id="KW-1015">Disulfide bond</keyword>
<feature type="domain" description="Cadherin" evidence="13">
    <location>
        <begin position="623"/>
        <end position="705"/>
    </location>
</feature>
<dbReference type="GO" id="GO:0016342">
    <property type="term" value="C:catenin complex"/>
    <property type="evidence" value="ECO:0007669"/>
    <property type="project" value="TreeGrafter"/>
</dbReference>
<evidence type="ECO:0000256" key="8">
    <source>
        <dbReference type="ARBA" id="ARBA00022989"/>
    </source>
</evidence>
<dbReference type="Gene3D" id="2.60.40.60">
    <property type="entry name" value="Cadherins"/>
    <property type="match status" value="6"/>
</dbReference>
<name>A0AAV7HUH6_COTGL</name>
<feature type="domain" description="Cadherin" evidence="13">
    <location>
        <begin position="79"/>
        <end position="198"/>
    </location>
</feature>
<dbReference type="PANTHER" id="PTHR24027:SF438">
    <property type="entry name" value="CADHERIN 23"/>
    <property type="match status" value="1"/>
</dbReference>
<feature type="domain" description="Cadherin" evidence="13">
    <location>
        <begin position="305"/>
        <end position="411"/>
    </location>
</feature>
<feature type="domain" description="Cadherin" evidence="13">
    <location>
        <begin position="199"/>
        <end position="304"/>
    </location>
</feature>
<keyword evidence="3" id="KW-0812">Transmembrane</keyword>
<evidence type="ECO:0000256" key="4">
    <source>
        <dbReference type="ARBA" id="ARBA00022729"/>
    </source>
</evidence>
<dbReference type="InterPro" id="IPR015919">
    <property type="entry name" value="Cadherin-like_sf"/>
</dbReference>
<evidence type="ECO:0000256" key="5">
    <source>
        <dbReference type="ARBA" id="ARBA00022737"/>
    </source>
</evidence>
<gene>
    <name evidence="14" type="ORF">KQX54_016078</name>
</gene>
<dbReference type="SMART" id="SM00112">
    <property type="entry name" value="CA"/>
    <property type="match status" value="6"/>
</dbReference>
<dbReference type="PROSITE" id="PS00232">
    <property type="entry name" value="CADHERIN_1"/>
    <property type="match status" value="2"/>
</dbReference>
<feature type="domain" description="Cadherin" evidence="13">
    <location>
        <begin position="411"/>
        <end position="513"/>
    </location>
</feature>
<dbReference type="PRINTS" id="PR00205">
    <property type="entry name" value="CADHERIN"/>
</dbReference>
<dbReference type="GO" id="GO:0045296">
    <property type="term" value="F:cadherin binding"/>
    <property type="evidence" value="ECO:0007669"/>
    <property type="project" value="TreeGrafter"/>
</dbReference>
<evidence type="ECO:0000256" key="1">
    <source>
        <dbReference type="ARBA" id="ARBA00004251"/>
    </source>
</evidence>
<evidence type="ECO:0000256" key="2">
    <source>
        <dbReference type="ARBA" id="ARBA00022536"/>
    </source>
</evidence>
<evidence type="ECO:0000256" key="9">
    <source>
        <dbReference type="ARBA" id="ARBA00023136"/>
    </source>
</evidence>
<comment type="subcellular location">
    <subcellularLocation>
        <location evidence="1">Cell membrane</location>
        <topology evidence="1">Single-pass type I membrane protein</topology>
    </subcellularLocation>
</comment>
<evidence type="ECO:0000256" key="3">
    <source>
        <dbReference type="ARBA" id="ARBA00022692"/>
    </source>
</evidence>
<dbReference type="EMBL" id="JAHXZJ010002982">
    <property type="protein sequence ID" value="KAH0535376.1"/>
    <property type="molecule type" value="Genomic_DNA"/>
</dbReference>
<dbReference type="GO" id="GO:0007156">
    <property type="term" value="P:homophilic cell adhesion via plasma membrane adhesion molecules"/>
    <property type="evidence" value="ECO:0007669"/>
    <property type="project" value="InterPro"/>
</dbReference>
<evidence type="ECO:0000256" key="12">
    <source>
        <dbReference type="PROSITE-ProRule" id="PRU00043"/>
    </source>
</evidence>
<protein>
    <recommendedName>
        <fullName evidence="13">Cadherin domain-containing protein</fullName>
    </recommendedName>
</protein>
<evidence type="ECO:0000256" key="10">
    <source>
        <dbReference type="ARBA" id="ARBA00023157"/>
    </source>
</evidence>
<dbReference type="GO" id="GO:0048731">
    <property type="term" value="P:system development"/>
    <property type="evidence" value="ECO:0007669"/>
    <property type="project" value="UniProtKB-ARBA"/>
</dbReference>
<dbReference type="GO" id="GO:0048589">
    <property type="term" value="P:developmental growth"/>
    <property type="evidence" value="ECO:0007669"/>
    <property type="project" value="UniProtKB-ARBA"/>
</dbReference>
<dbReference type="AlphaFoldDB" id="A0AAV7HUH6"/>
<keyword evidence="4" id="KW-0732">Signal</keyword>
<feature type="domain" description="Cadherin" evidence="13">
    <location>
        <begin position="514"/>
        <end position="622"/>
    </location>
</feature>
<dbReference type="GO" id="GO:0030154">
    <property type="term" value="P:cell differentiation"/>
    <property type="evidence" value="ECO:0007669"/>
    <property type="project" value="UniProtKB-ARBA"/>
</dbReference>
<dbReference type="GO" id="GO:0007163">
    <property type="term" value="P:establishment or maintenance of cell polarity"/>
    <property type="evidence" value="ECO:0007669"/>
    <property type="project" value="UniProtKB-ARBA"/>
</dbReference>
<keyword evidence="6 12" id="KW-0106">Calcium</keyword>
<evidence type="ECO:0000256" key="6">
    <source>
        <dbReference type="ARBA" id="ARBA00022837"/>
    </source>
</evidence>